<sequence>MYITLSPSEIRYTQDSIASCFQNGNDIEDLILDIINGQTTPDKIRTIRVFFKDGKYYSEDNRRLYVLKTVQELSEPYLMITVKLTSYFDFEENKFTTTNDGLRIRVRRNRNDAKKPRNVKRPLSESNSINKVPTYEDFPSLTSGGPTKTTYASPRTTPVKAAKTKITYEDFPSLTSGGPTKTTYASTRTTPVKAAKTECKRSAGTTDKTLICHSDILPSSWSLTTDDASSATNAPPSICITPRPSATNVPPSICITPRPSAHIKSKPSRLEKLSCCVIL</sequence>
<evidence type="ECO:0000256" key="1">
    <source>
        <dbReference type="SAM" id="MobiDB-lite"/>
    </source>
</evidence>
<dbReference type="AlphaFoldDB" id="A0AA36F3Y9"/>
<keyword evidence="3" id="KW-1185">Reference proteome</keyword>
<evidence type="ECO:0000313" key="2">
    <source>
        <dbReference type="EMBL" id="CAI9723622.1"/>
    </source>
</evidence>
<gene>
    <name evidence="2" type="ORF">OCTVUL_1B008487</name>
</gene>
<proteinExistence type="predicted"/>
<protein>
    <submittedName>
        <fullName evidence="2">Uncharacterized protein</fullName>
    </submittedName>
</protein>
<reference evidence="2" key="1">
    <citation type="submission" date="2023-08" db="EMBL/GenBank/DDBJ databases">
        <authorList>
            <person name="Alioto T."/>
            <person name="Alioto T."/>
            <person name="Gomez Garrido J."/>
        </authorList>
    </citation>
    <scope>NUCLEOTIDE SEQUENCE</scope>
</reference>
<dbReference type="EMBL" id="OX597818">
    <property type="protein sequence ID" value="CAI9723622.1"/>
    <property type="molecule type" value="Genomic_DNA"/>
</dbReference>
<feature type="compositionally biased region" description="Polar residues" evidence="1">
    <location>
        <begin position="140"/>
        <end position="156"/>
    </location>
</feature>
<feature type="region of interest" description="Disordered" evidence="1">
    <location>
        <begin position="106"/>
        <end position="156"/>
    </location>
</feature>
<name>A0AA36F3Y9_OCTVU</name>
<evidence type="ECO:0000313" key="3">
    <source>
        <dbReference type="Proteomes" id="UP001162480"/>
    </source>
</evidence>
<organism evidence="2 3">
    <name type="scientific">Octopus vulgaris</name>
    <name type="common">Common octopus</name>
    <dbReference type="NCBI Taxonomy" id="6645"/>
    <lineage>
        <taxon>Eukaryota</taxon>
        <taxon>Metazoa</taxon>
        <taxon>Spiralia</taxon>
        <taxon>Lophotrochozoa</taxon>
        <taxon>Mollusca</taxon>
        <taxon>Cephalopoda</taxon>
        <taxon>Coleoidea</taxon>
        <taxon>Octopodiformes</taxon>
        <taxon>Octopoda</taxon>
        <taxon>Incirrata</taxon>
        <taxon>Octopodidae</taxon>
        <taxon>Octopus</taxon>
    </lineage>
</organism>
<accession>A0AA36F3Y9</accession>
<dbReference type="Proteomes" id="UP001162480">
    <property type="component" value="Chromosome 5"/>
</dbReference>